<keyword evidence="3" id="KW-0560">Oxidoreductase</keyword>
<organism evidence="6 7">
    <name type="scientific">Streptomyces flavidovirens</name>
    <dbReference type="NCBI Taxonomy" id="67298"/>
    <lineage>
        <taxon>Bacteria</taxon>
        <taxon>Bacillati</taxon>
        <taxon>Actinomycetota</taxon>
        <taxon>Actinomycetes</taxon>
        <taxon>Kitasatosporales</taxon>
        <taxon>Streptomycetaceae</taxon>
        <taxon>Streptomyces</taxon>
    </lineage>
</organism>
<protein>
    <submittedName>
        <fullName evidence="6">TauD/TfdA family dioxygenase</fullName>
    </submittedName>
</protein>
<keyword evidence="2" id="KW-0479">Metal-binding</keyword>
<comment type="caution">
    <text evidence="6">The sequence shown here is derived from an EMBL/GenBank/DDBJ whole genome shotgun (WGS) entry which is preliminary data.</text>
</comment>
<dbReference type="RefSeq" id="WP_387896122.1">
    <property type="nucleotide sequence ID" value="NZ_JBIAPK010000005.1"/>
</dbReference>
<gene>
    <name evidence="6" type="ORF">ACFYWW_17715</name>
</gene>
<proteinExistence type="inferred from homology"/>
<keyword evidence="7" id="KW-1185">Reference proteome</keyword>
<evidence type="ECO:0000259" key="5">
    <source>
        <dbReference type="Pfam" id="PF02668"/>
    </source>
</evidence>
<dbReference type="Gene3D" id="3.60.130.10">
    <property type="entry name" value="Clavaminate synthase-like"/>
    <property type="match status" value="1"/>
</dbReference>
<comment type="similarity">
    <text evidence="1">Belongs to the clavaminate synthase family.</text>
</comment>
<sequence>MSRYVLDNSESSHIAEIADKFLRNHQPWRPLAAIDDLRTEAEELPVGVRKFLVDARTREDAVITLANLPVSPDLAPTPAGWRDAEREEAGRLEEITLLLCASVLGDPFSWANQQDGRLVHDVCPSKGMEDSLTSASSETQLTLHTEDVFHACRGDYVALMCLRNPDAVGTTVARVLPGMLPEGVMDVLRQSRFRFYPDDSHITVPADGAAPAVALTDRPYEQGPVLFGPADDHYLRIDPDFTVAVPGDTEAEEALRLCSEALAAATERLVLEPGEAAFLDNYRVIHGREVFTPRYDGKDRWLKRTSMVRDLRRSYVHERSRSRVLA</sequence>
<feature type="domain" description="TauD/TfdA-like" evidence="5">
    <location>
        <begin position="116"/>
        <end position="305"/>
    </location>
</feature>
<dbReference type="InterPro" id="IPR042098">
    <property type="entry name" value="TauD-like_sf"/>
</dbReference>
<evidence type="ECO:0000256" key="3">
    <source>
        <dbReference type="ARBA" id="ARBA00023002"/>
    </source>
</evidence>
<evidence type="ECO:0000256" key="4">
    <source>
        <dbReference type="ARBA" id="ARBA00023004"/>
    </source>
</evidence>
<evidence type="ECO:0000313" key="6">
    <source>
        <dbReference type="EMBL" id="MFF3340551.1"/>
    </source>
</evidence>
<dbReference type="PIRSF" id="PIRSF019543">
    <property type="entry name" value="Clavaminate_syn"/>
    <property type="match status" value="1"/>
</dbReference>
<dbReference type="InterPro" id="IPR003819">
    <property type="entry name" value="TauD/TfdA-like"/>
</dbReference>
<evidence type="ECO:0000256" key="1">
    <source>
        <dbReference type="ARBA" id="ARBA00008425"/>
    </source>
</evidence>
<dbReference type="Pfam" id="PF02668">
    <property type="entry name" value="TauD"/>
    <property type="match status" value="1"/>
</dbReference>
<dbReference type="InterPro" id="IPR014503">
    <property type="entry name" value="Clavaminate_syn-like"/>
</dbReference>
<dbReference type="GO" id="GO:0051213">
    <property type="term" value="F:dioxygenase activity"/>
    <property type="evidence" value="ECO:0007669"/>
    <property type="project" value="UniProtKB-KW"/>
</dbReference>
<dbReference type="Proteomes" id="UP001601976">
    <property type="component" value="Unassembled WGS sequence"/>
</dbReference>
<dbReference type="EMBL" id="JBIAPK010000005">
    <property type="protein sequence ID" value="MFF3340551.1"/>
    <property type="molecule type" value="Genomic_DNA"/>
</dbReference>
<dbReference type="SUPFAM" id="SSF51197">
    <property type="entry name" value="Clavaminate synthase-like"/>
    <property type="match status" value="1"/>
</dbReference>
<name>A0ABW6RHT6_9ACTN</name>
<reference evidence="6 7" key="1">
    <citation type="submission" date="2024-10" db="EMBL/GenBank/DDBJ databases">
        <title>The Natural Products Discovery Center: Release of the First 8490 Sequenced Strains for Exploring Actinobacteria Biosynthetic Diversity.</title>
        <authorList>
            <person name="Kalkreuter E."/>
            <person name="Kautsar S.A."/>
            <person name="Yang D."/>
            <person name="Bader C.D."/>
            <person name="Teijaro C.N."/>
            <person name="Fluegel L."/>
            <person name="Davis C.M."/>
            <person name="Simpson J.R."/>
            <person name="Lauterbach L."/>
            <person name="Steele A.D."/>
            <person name="Gui C."/>
            <person name="Meng S."/>
            <person name="Li G."/>
            <person name="Viehrig K."/>
            <person name="Ye F."/>
            <person name="Su P."/>
            <person name="Kiefer A.F."/>
            <person name="Nichols A."/>
            <person name="Cepeda A.J."/>
            <person name="Yan W."/>
            <person name="Fan B."/>
            <person name="Jiang Y."/>
            <person name="Adhikari A."/>
            <person name="Zheng C.-J."/>
            <person name="Schuster L."/>
            <person name="Cowan T.M."/>
            <person name="Smanski M.J."/>
            <person name="Chevrette M.G."/>
            <person name="De Carvalho L.P.S."/>
            <person name="Shen B."/>
        </authorList>
    </citation>
    <scope>NUCLEOTIDE SEQUENCE [LARGE SCALE GENOMIC DNA]</scope>
    <source>
        <strain evidence="6 7">NPDC003029</strain>
    </source>
</reference>
<keyword evidence="6" id="KW-0223">Dioxygenase</keyword>
<evidence type="ECO:0000256" key="2">
    <source>
        <dbReference type="ARBA" id="ARBA00022723"/>
    </source>
</evidence>
<evidence type="ECO:0000313" key="7">
    <source>
        <dbReference type="Proteomes" id="UP001601976"/>
    </source>
</evidence>
<accession>A0ABW6RHT6</accession>
<keyword evidence="4" id="KW-0408">Iron</keyword>